<dbReference type="SUPFAM" id="SSF51905">
    <property type="entry name" value="FAD/NAD(P)-binding domain"/>
    <property type="match status" value="1"/>
</dbReference>
<dbReference type="AlphaFoldDB" id="A0A813PK19"/>
<gene>
    <name evidence="2" type="ORF">PYM288_LOCUS2030</name>
</gene>
<feature type="domain" description="RsdA/BaiN/AoA(So)-like Rossmann fold-like" evidence="1">
    <location>
        <begin position="17"/>
        <end position="80"/>
    </location>
</feature>
<name>A0A813PK19_9BILA</name>
<dbReference type="Proteomes" id="UP000663854">
    <property type="component" value="Unassembled WGS sequence"/>
</dbReference>
<organism evidence="2 3">
    <name type="scientific">Rotaria sordida</name>
    <dbReference type="NCBI Taxonomy" id="392033"/>
    <lineage>
        <taxon>Eukaryota</taxon>
        <taxon>Metazoa</taxon>
        <taxon>Spiralia</taxon>
        <taxon>Gnathifera</taxon>
        <taxon>Rotifera</taxon>
        <taxon>Eurotatoria</taxon>
        <taxon>Bdelloidea</taxon>
        <taxon>Philodinida</taxon>
        <taxon>Philodinidae</taxon>
        <taxon>Rotaria</taxon>
    </lineage>
</organism>
<dbReference type="EMBL" id="CAJNOH010000012">
    <property type="protein sequence ID" value="CAF0749973.1"/>
    <property type="molecule type" value="Genomic_DNA"/>
</dbReference>
<dbReference type="InterPro" id="IPR057661">
    <property type="entry name" value="RsdA/BaiN/AoA(So)_Rossmann"/>
</dbReference>
<dbReference type="PANTHER" id="PTHR42887">
    <property type="entry name" value="OS12G0638800 PROTEIN"/>
    <property type="match status" value="1"/>
</dbReference>
<reference evidence="2" key="1">
    <citation type="submission" date="2021-02" db="EMBL/GenBank/DDBJ databases">
        <authorList>
            <person name="Nowell W R."/>
        </authorList>
    </citation>
    <scope>NUCLEOTIDE SEQUENCE</scope>
</reference>
<evidence type="ECO:0000259" key="1">
    <source>
        <dbReference type="Pfam" id="PF03486"/>
    </source>
</evidence>
<accession>A0A813PK19</accession>
<dbReference type="Pfam" id="PF03486">
    <property type="entry name" value="HI0933_like"/>
    <property type="match status" value="1"/>
</dbReference>
<dbReference type="Gene3D" id="3.50.50.60">
    <property type="entry name" value="FAD/NAD(P)-binding domain"/>
    <property type="match status" value="1"/>
</dbReference>
<dbReference type="InterPro" id="IPR004792">
    <property type="entry name" value="BaiN-like"/>
</dbReference>
<comment type="caution">
    <text evidence="2">The sequence shown here is derived from an EMBL/GenBank/DDBJ whole genome shotgun (WGS) entry which is preliminary data.</text>
</comment>
<sequence length="94" mass="9832">MEDSATLAKCIKALPITVKSTRPIEEAISTAGGVSFNSLDSSLMLKALPGIFVAGEMLDWEAPTGGYLLTGCFATGRHAALGALDWFANQNNSV</sequence>
<evidence type="ECO:0000313" key="2">
    <source>
        <dbReference type="EMBL" id="CAF0749973.1"/>
    </source>
</evidence>
<dbReference type="PANTHER" id="PTHR42887:SF1">
    <property type="entry name" value="BLR3961 PROTEIN"/>
    <property type="match status" value="1"/>
</dbReference>
<evidence type="ECO:0000313" key="3">
    <source>
        <dbReference type="Proteomes" id="UP000663854"/>
    </source>
</evidence>
<dbReference type="InterPro" id="IPR036188">
    <property type="entry name" value="FAD/NAD-bd_sf"/>
</dbReference>
<protein>
    <recommendedName>
        <fullName evidence="1">RsdA/BaiN/AoA(So)-like Rossmann fold-like domain-containing protein</fullName>
    </recommendedName>
</protein>
<proteinExistence type="predicted"/>